<keyword evidence="2" id="KW-1185">Reference proteome</keyword>
<dbReference type="OrthoDB" id="1997677at2"/>
<dbReference type="SUPFAM" id="SSF53474">
    <property type="entry name" value="alpha/beta-Hydrolases"/>
    <property type="match status" value="1"/>
</dbReference>
<protein>
    <recommendedName>
        <fullName evidence="3">Alpha/beta hydrolase</fullName>
    </recommendedName>
</protein>
<organism evidence="1 2">
    <name type="scientific">Paracoccus limosus</name>
    <dbReference type="NCBI Taxonomy" id="913252"/>
    <lineage>
        <taxon>Bacteria</taxon>
        <taxon>Pseudomonadati</taxon>
        <taxon>Pseudomonadota</taxon>
        <taxon>Alphaproteobacteria</taxon>
        <taxon>Rhodobacterales</taxon>
        <taxon>Paracoccaceae</taxon>
        <taxon>Paracoccus</taxon>
    </lineage>
</organism>
<sequence>MFGLFRKPGKEIMTGENFSIETANHRLQYQAGGETLIVAFDDAARSVETPFIGRPTWGQKFYRSEGHSLLGVIARSNDWFRCAEVIRELETLSRSGFFGKFRKVVMTGCSMGGFAAGAFAPLAPNCTVIAMSPQATRDPRLVPWESRFPNGKVQNWNLPYGNAFAGIRSAGLAYVFFDSLNRQDLKHARILAAAAPVVLMPVPAGGHGVPPMLSQLGKLGDVTRAAIDGTLSRETFLRDMRERKQTARYYRILAREALYRGRNGAAIQVCDAGIRVSATTRPYAARLDAWS</sequence>
<dbReference type="InterPro" id="IPR029058">
    <property type="entry name" value="AB_hydrolase_fold"/>
</dbReference>
<evidence type="ECO:0000313" key="2">
    <source>
        <dbReference type="Proteomes" id="UP000442533"/>
    </source>
</evidence>
<reference evidence="1 2" key="1">
    <citation type="submission" date="2019-11" db="EMBL/GenBank/DDBJ databases">
        <authorList>
            <person name="Dong K."/>
        </authorList>
    </citation>
    <scope>NUCLEOTIDE SEQUENCE [LARGE SCALE GENOMIC DNA]</scope>
    <source>
        <strain evidence="1 2">JCM 17370</strain>
    </source>
</reference>
<name>A0A844H3Y8_9RHOB</name>
<gene>
    <name evidence="1" type="ORF">GL279_13240</name>
</gene>
<dbReference type="Proteomes" id="UP000442533">
    <property type="component" value="Unassembled WGS sequence"/>
</dbReference>
<proteinExistence type="predicted"/>
<dbReference type="EMBL" id="WMIF01000018">
    <property type="protein sequence ID" value="MTH35566.1"/>
    <property type="molecule type" value="Genomic_DNA"/>
</dbReference>
<comment type="caution">
    <text evidence="1">The sequence shown here is derived from an EMBL/GenBank/DDBJ whole genome shotgun (WGS) entry which is preliminary data.</text>
</comment>
<evidence type="ECO:0008006" key="3">
    <source>
        <dbReference type="Google" id="ProtNLM"/>
    </source>
</evidence>
<accession>A0A844H3Y8</accession>
<evidence type="ECO:0000313" key="1">
    <source>
        <dbReference type="EMBL" id="MTH35566.1"/>
    </source>
</evidence>
<dbReference type="AlphaFoldDB" id="A0A844H3Y8"/>
<dbReference type="RefSeq" id="WP_155065111.1">
    <property type="nucleotide sequence ID" value="NZ_WMIF01000018.1"/>
</dbReference>